<feature type="modified residue" description="4-aspartylphosphate" evidence="1">
    <location>
        <position position="55"/>
    </location>
</feature>
<dbReference type="PROSITE" id="PS50110">
    <property type="entry name" value="RESPONSE_REGULATORY"/>
    <property type="match status" value="1"/>
</dbReference>
<evidence type="ECO:0000259" key="2">
    <source>
        <dbReference type="PROSITE" id="PS50110"/>
    </source>
</evidence>
<dbReference type="GO" id="GO:0000156">
    <property type="term" value="F:phosphorelay response regulator activity"/>
    <property type="evidence" value="ECO:0007669"/>
    <property type="project" value="InterPro"/>
</dbReference>
<gene>
    <name evidence="4" type="ORF">H9789_03230</name>
</gene>
<name>A0A9E2L4K5_9BACT</name>
<dbReference type="InterPro" id="IPR001789">
    <property type="entry name" value="Sig_transdc_resp-reg_receiver"/>
</dbReference>
<dbReference type="EMBL" id="JAHLFU010000057">
    <property type="protein sequence ID" value="MBU3852836.1"/>
    <property type="molecule type" value="Genomic_DNA"/>
</dbReference>
<reference evidence="4" key="1">
    <citation type="journal article" date="2021" name="PeerJ">
        <title>Extensive microbial diversity within the chicken gut microbiome revealed by metagenomics and culture.</title>
        <authorList>
            <person name="Gilroy R."/>
            <person name="Ravi A."/>
            <person name="Getino M."/>
            <person name="Pursley I."/>
            <person name="Horton D.L."/>
            <person name="Alikhan N.F."/>
            <person name="Baker D."/>
            <person name="Gharbi K."/>
            <person name="Hall N."/>
            <person name="Watson M."/>
            <person name="Adriaenssens E.M."/>
            <person name="Foster-Nyarko E."/>
            <person name="Jarju S."/>
            <person name="Secka A."/>
            <person name="Antonio M."/>
            <person name="Oren A."/>
            <person name="Chaudhuri R.R."/>
            <person name="La Ragione R."/>
            <person name="Hildebrand F."/>
            <person name="Pallen M.J."/>
        </authorList>
    </citation>
    <scope>NUCLEOTIDE SEQUENCE</scope>
    <source>
        <strain evidence="4">G3-2149</strain>
    </source>
</reference>
<evidence type="ECO:0000259" key="3">
    <source>
        <dbReference type="PROSITE" id="PS50930"/>
    </source>
</evidence>
<reference evidence="4" key="2">
    <citation type="submission" date="2021-04" db="EMBL/GenBank/DDBJ databases">
        <authorList>
            <person name="Gilroy R."/>
        </authorList>
    </citation>
    <scope>NUCLEOTIDE SEQUENCE</scope>
    <source>
        <strain evidence="4">G3-2149</strain>
    </source>
</reference>
<dbReference type="Proteomes" id="UP000823865">
    <property type="component" value="Unassembled WGS sequence"/>
</dbReference>
<dbReference type="PROSITE" id="PS50930">
    <property type="entry name" value="HTH_LYTTR"/>
    <property type="match status" value="1"/>
</dbReference>
<dbReference type="PANTHER" id="PTHR37299:SF1">
    <property type="entry name" value="STAGE 0 SPORULATION PROTEIN A HOMOLOG"/>
    <property type="match status" value="1"/>
</dbReference>
<dbReference type="Gene3D" id="2.40.50.1020">
    <property type="entry name" value="LytTr DNA-binding domain"/>
    <property type="match status" value="1"/>
</dbReference>
<dbReference type="Gene3D" id="3.40.50.2300">
    <property type="match status" value="1"/>
</dbReference>
<dbReference type="FunFam" id="2.40.50.1020:FF:000004">
    <property type="entry name" value="DNA-binding response regulator"/>
    <property type="match status" value="1"/>
</dbReference>
<sequence length="238" mass="27759">MELHCVIIDDEPLALDLLESYIQKTPFLILEGKYSSAVEALSKVDWNLIDIIFLDIQMPDLNGLEFSRMLPNRVRIIFTTAFQQYALDGFRANALDYLLKPFSYTDFMEAVKKALEWFQMKNSNPEKEPTDHDFIYVKSDYKLIQIALKDILYIEGLKDYLKIYLENEARPIITLASMKSMEERLPSPRFMRVHRSYIVQTAKVKTLERGVIVFGKTRIPVSESYKGALMNFLNEYTV</sequence>
<dbReference type="InterPro" id="IPR007492">
    <property type="entry name" value="LytTR_DNA-bd_dom"/>
</dbReference>
<dbReference type="SMART" id="SM00850">
    <property type="entry name" value="LytTR"/>
    <property type="match status" value="1"/>
</dbReference>
<dbReference type="InterPro" id="IPR011006">
    <property type="entry name" value="CheY-like_superfamily"/>
</dbReference>
<evidence type="ECO:0000256" key="1">
    <source>
        <dbReference type="PROSITE-ProRule" id="PRU00169"/>
    </source>
</evidence>
<dbReference type="InterPro" id="IPR046947">
    <property type="entry name" value="LytR-like"/>
</dbReference>
<protein>
    <submittedName>
        <fullName evidence="4">LytTR family DNA-binding domain-containing protein</fullName>
    </submittedName>
</protein>
<dbReference type="AlphaFoldDB" id="A0A9E2L4K5"/>
<accession>A0A9E2L4K5</accession>
<dbReference type="SMART" id="SM00448">
    <property type="entry name" value="REC"/>
    <property type="match status" value="1"/>
</dbReference>
<comment type="caution">
    <text evidence="4">The sequence shown here is derived from an EMBL/GenBank/DDBJ whole genome shotgun (WGS) entry which is preliminary data.</text>
</comment>
<dbReference type="PANTHER" id="PTHR37299">
    <property type="entry name" value="TRANSCRIPTIONAL REGULATOR-RELATED"/>
    <property type="match status" value="1"/>
</dbReference>
<organism evidence="4 5">
    <name type="scientific">Candidatus Paraprevotella stercoravium</name>
    <dbReference type="NCBI Taxonomy" id="2838725"/>
    <lineage>
        <taxon>Bacteria</taxon>
        <taxon>Pseudomonadati</taxon>
        <taxon>Bacteroidota</taxon>
        <taxon>Bacteroidia</taxon>
        <taxon>Bacteroidales</taxon>
        <taxon>Prevotellaceae</taxon>
        <taxon>Paraprevotella</taxon>
    </lineage>
</organism>
<feature type="domain" description="HTH LytTR-type" evidence="3">
    <location>
        <begin position="135"/>
        <end position="209"/>
    </location>
</feature>
<dbReference type="Pfam" id="PF04397">
    <property type="entry name" value="LytTR"/>
    <property type="match status" value="1"/>
</dbReference>
<proteinExistence type="predicted"/>
<keyword evidence="4" id="KW-0238">DNA-binding</keyword>
<dbReference type="SUPFAM" id="SSF52172">
    <property type="entry name" value="CheY-like"/>
    <property type="match status" value="1"/>
</dbReference>
<dbReference type="Pfam" id="PF00072">
    <property type="entry name" value="Response_reg"/>
    <property type="match status" value="1"/>
</dbReference>
<feature type="domain" description="Response regulatory" evidence="2">
    <location>
        <begin position="4"/>
        <end position="115"/>
    </location>
</feature>
<evidence type="ECO:0000313" key="5">
    <source>
        <dbReference type="Proteomes" id="UP000823865"/>
    </source>
</evidence>
<dbReference type="GO" id="GO:0003677">
    <property type="term" value="F:DNA binding"/>
    <property type="evidence" value="ECO:0007669"/>
    <property type="project" value="UniProtKB-KW"/>
</dbReference>
<keyword evidence="1" id="KW-0597">Phosphoprotein</keyword>
<evidence type="ECO:0000313" key="4">
    <source>
        <dbReference type="EMBL" id="MBU3852836.1"/>
    </source>
</evidence>